<dbReference type="Gene3D" id="3.30.559.10">
    <property type="entry name" value="Chloramphenicol acetyltransferase-like domain"/>
    <property type="match status" value="1"/>
</dbReference>
<organism evidence="14 15">
    <name type="scientific">Saccoglossus kowalevskii</name>
    <name type="common">Acorn worm</name>
    <dbReference type="NCBI Taxonomy" id="10224"/>
    <lineage>
        <taxon>Eukaryota</taxon>
        <taxon>Metazoa</taxon>
        <taxon>Hemichordata</taxon>
        <taxon>Enteropneusta</taxon>
        <taxon>Harrimaniidae</taxon>
        <taxon>Saccoglossus</taxon>
    </lineage>
</organism>
<feature type="transmembrane region" description="Helical" evidence="11">
    <location>
        <begin position="86"/>
        <end position="105"/>
    </location>
</feature>
<keyword evidence="7" id="KW-0443">Lipid metabolism</keyword>
<dbReference type="Proteomes" id="UP000694865">
    <property type="component" value="Unplaced"/>
</dbReference>
<dbReference type="PROSITE" id="PS00440">
    <property type="entry name" value="ACYLTRANSF_C_2"/>
    <property type="match status" value="1"/>
</dbReference>
<evidence type="ECO:0000259" key="12">
    <source>
        <dbReference type="Pfam" id="PF00755"/>
    </source>
</evidence>
<keyword evidence="4 11" id="KW-0812">Transmembrane</keyword>
<dbReference type="SUPFAM" id="SSF52777">
    <property type="entry name" value="CoA-dependent acyltransferases"/>
    <property type="match status" value="2"/>
</dbReference>
<evidence type="ECO:0000256" key="4">
    <source>
        <dbReference type="ARBA" id="ARBA00022692"/>
    </source>
</evidence>
<sequence length="722" mass="82660">MAEAHAAVAFQFTVTHEGIDVNVNHEALKAVFESSKRSWKKRWARFRNHFVTTTYPASPASWLAVVTVIIACLLAKIGYFDQPADTYVAAVIFSTIAWLSVIFFLRCSLKMLLYYHAWIHEPRGKMTLKTKLWNGVLMLLCSKAPMLYSYQSALPNLRLPKLEDTMTRYLRSIRGLTTDEQYNRMSGLVSEFQNGIGKKLQRYLLLKWLFSSNYVSDWWEEYVYLRGRSPIMVNSNFYGLDAIHSKPTCIQAARAANMIIGLLKFRRTIERQQLKPLTLNKYVPLCSWQYERLFNTTRIPGPETDKLVHFKTSKHIVVYSGGCYYKVIIQHLDSNKILKPCELEKQLQGILDSDAQPAPGEECLAALTAGDRTPWAFAREKHFRSGVNRTSLDAIDKAAFFVTFDDAKPEYDKEDHNKLNSYARSCLHGNGYNRWFDKSVTFIVFKNGRVAINIEHSLADAPISAHMWEFTMAEDLLNLGYREDGHCKGESNKQLVAPVRLQWQIGEECEEAIQSSLHTATKLLNDVDLHLEMHGAFGKGFIKKCNVSPDAFIQMAMQLAYFRDAGKFNLTYEASMTRMYREGRTETVRPCTVESCDFVYAMDDPTKTDAERVDLLHKACEVHVKSYRDAMTGHGIDRHLFCLYVVSKYLEVDSPFLKEVLSEPWKLSTSQTPYQQTTLWDLSKHIDFVSAGGGFGPDALKFGTRIREALSDLRRVFESVNK</sequence>
<evidence type="ECO:0000256" key="1">
    <source>
        <dbReference type="ARBA" id="ARBA00004141"/>
    </source>
</evidence>
<feature type="domain" description="Choline/carnitine acyltransferase" evidence="12">
    <location>
        <begin position="159"/>
        <end position="697"/>
    </location>
</feature>
<dbReference type="Pfam" id="PF00755">
    <property type="entry name" value="Carn_acyltransf"/>
    <property type="match status" value="1"/>
</dbReference>
<feature type="transmembrane region" description="Helical" evidence="11">
    <location>
        <begin position="132"/>
        <end position="150"/>
    </location>
</feature>
<dbReference type="PANTHER" id="PTHR22589">
    <property type="entry name" value="CARNITINE O-ACYLTRANSFERASE"/>
    <property type="match status" value="1"/>
</dbReference>
<name>A0ABM0MEU1_SACKO</name>
<accession>A0ABM0MEU1</accession>
<dbReference type="Pfam" id="PF16484">
    <property type="entry name" value="CPT_N"/>
    <property type="match status" value="1"/>
</dbReference>
<evidence type="ECO:0000256" key="2">
    <source>
        <dbReference type="ARBA" id="ARBA00005232"/>
    </source>
</evidence>
<gene>
    <name evidence="15" type="primary">CPT1B</name>
</gene>
<proteinExistence type="inferred from homology"/>
<dbReference type="Gene3D" id="3.30.559.70">
    <property type="entry name" value="Choline/Carnitine o-acyltransferase, domain 2"/>
    <property type="match status" value="1"/>
</dbReference>
<evidence type="ECO:0000256" key="8">
    <source>
        <dbReference type="ARBA" id="ARBA00023136"/>
    </source>
</evidence>
<feature type="domain" description="Carnitine O-palmitoyltransferase N-terminal" evidence="13">
    <location>
        <begin position="1"/>
        <end position="47"/>
    </location>
</feature>
<keyword evidence="5" id="KW-0276">Fatty acid metabolism</keyword>
<reference evidence="15" key="1">
    <citation type="submission" date="2025-08" db="UniProtKB">
        <authorList>
            <consortium name="RefSeq"/>
        </authorList>
    </citation>
    <scope>IDENTIFICATION</scope>
    <source>
        <tissue evidence="15">Testes</tissue>
    </source>
</reference>
<dbReference type="InterPro" id="IPR023213">
    <property type="entry name" value="CAT-like_dom_sf"/>
</dbReference>
<evidence type="ECO:0000259" key="13">
    <source>
        <dbReference type="Pfam" id="PF16484"/>
    </source>
</evidence>
<evidence type="ECO:0000256" key="5">
    <source>
        <dbReference type="ARBA" id="ARBA00022832"/>
    </source>
</evidence>
<evidence type="ECO:0000256" key="11">
    <source>
        <dbReference type="SAM" id="Phobius"/>
    </source>
</evidence>
<evidence type="ECO:0000313" key="15">
    <source>
        <dbReference type="RefSeq" id="XP_006818532.1"/>
    </source>
</evidence>
<dbReference type="InterPro" id="IPR000542">
    <property type="entry name" value="Carn_acyl_trans"/>
</dbReference>
<evidence type="ECO:0000256" key="9">
    <source>
        <dbReference type="ARBA" id="ARBA00023315"/>
    </source>
</evidence>
<dbReference type="PANTHER" id="PTHR22589:SF31">
    <property type="entry name" value="CARNITINE O-PALMITOYLTRANSFERASE"/>
    <property type="match status" value="1"/>
</dbReference>
<evidence type="ECO:0000256" key="6">
    <source>
        <dbReference type="ARBA" id="ARBA00022989"/>
    </source>
</evidence>
<dbReference type="GeneID" id="100373220"/>
<keyword evidence="14" id="KW-1185">Reference proteome</keyword>
<evidence type="ECO:0000256" key="3">
    <source>
        <dbReference type="ARBA" id="ARBA00022679"/>
    </source>
</evidence>
<dbReference type="InterPro" id="IPR039551">
    <property type="entry name" value="Cho/carn_acyl_trans"/>
</dbReference>
<dbReference type="InterPro" id="IPR042231">
    <property type="entry name" value="Cho/carn_acyl_trans_2"/>
</dbReference>
<dbReference type="InterPro" id="IPR032476">
    <property type="entry name" value="CPT_N"/>
</dbReference>
<feature type="transmembrane region" description="Helical" evidence="11">
    <location>
        <begin position="60"/>
        <end position="80"/>
    </location>
</feature>
<evidence type="ECO:0000313" key="14">
    <source>
        <dbReference type="Proteomes" id="UP000694865"/>
    </source>
</evidence>
<keyword evidence="9 10" id="KW-0012">Acyltransferase</keyword>
<keyword evidence="8 11" id="KW-0472">Membrane</keyword>
<protein>
    <submittedName>
        <fullName evidence="15">Carnitine O-palmitoyltransferase 1, liver isoform</fullName>
    </submittedName>
</protein>
<keyword evidence="3 10" id="KW-0808">Transferase</keyword>
<comment type="similarity">
    <text evidence="2 10">Belongs to the carnitine/choline acetyltransferase family.</text>
</comment>
<dbReference type="Gene3D" id="6.10.250.1760">
    <property type="match status" value="1"/>
</dbReference>
<dbReference type="RefSeq" id="XP_006818532.1">
    <property type="nucleotide sequence ID" value="XM_006818469.1"/>
</dbReference>
<keyword evidence="6 11" id="KW-1133">Transmembrane helix</keyword>
<evidence type="ECO:0000256" key="7">
    <source>
        <dbReference type="ARBA" id="ARBA00023098"/>
    </source>
</evidence>
<evidence type="ECO:0000256" key="10">
    <source>
        <dbReference type="RuleBase" id="RU003801"/>
    </source>
</evidence>
<comment type="subcellular location">
    <subcellularLocation>
        <location evidence="1">Membrane</location>
        <topology evidence="1">Multi-pass membrane protein</topology>
    </subcellularLocation>
</comment>